<reference evidence="2 3" key="1">
    <citation type="submission" date="2019-10" db="EMBL/GenBank/DDBJ databases">
        <title>Alcanivorax sp.PA15-N-34 draft genome sequence.</title>
        <authorList>
            <person name="Liao X."/>
            <person name="Shao Z."/>
        </authorList>
    </citation>
    <scope>NUCLEOTIDE SEQUENCE [LARGE SCALE GENOMIC DNA]</scope>
    <source>
        <strain evidence="2 3">PA15-N-34</strain>
    </source>
</reference>
<organism evidence="2 3">
    <name type="scientific">Alcanivorax sediminis</name>
    <dbReference type="NCBI Taxonomy" id="2663008"/>
    <lineage>
        <taxon>Bacteria</taxon>
        <taxon>Pseudomonadati</taxon>
        <taxon>Pseudomonadota</taxon>
        <taxon>Gammaproteobacteria</taxon>
        <taxon>Oceanospirillales</taxon>
        <taxon>Alcanivoracaceae</taxon>
        <taxon>Alcanivorax</taxon>
    </lineage>
</organism>
<evidence type="ECO:0000313" key="3">
    <source>
        <dbReference type="Proteomes" id="UP000469421"/>
    </source>
</evidence>
<accession>A0A6N7LXL8</accession>
<evidence type="ECO:0000313" key="2">
    <source>
        <dbReference type="EMBL" id="MQX53924.1"/>
    </source>
</evidence>
<gene>
    <name evidence="2" type="ORF">GFN93_11735</name>
</gene>
<dbReference type="AlphaFoldDB" id="A0A6N7LXL8"/>
<comment type="caution">
    <text evidence="2">The sequence shown here is derived from an EMBL/GenBank/DDBJ whole genome shotgun (WGS) entry which is preliminary data.</text>
</comment>
<keyword evidence="3" id="KW-1185">Reference proteome</keyword>
<protein>
    <recommendedName>
        <fullName evidence="4">Helix-turn-helix domain-containing protein</fullName>
    </recommendedName>
</protein>
<dbReference type="Proteomes" id="UP000469421">
    <property type="component" value="Unassembled WGS sequence"/>
</dbReference>
<proteinExistence type="predicted"/>
<sequence length="120" mass="13704">MTDKRKAPVPAATEHEGQNHRQSKRLLNHTGLRPLSKRQFRAVSLLLTRDISPLDVERLAGCRNGPELVATLRRRGLQIDTLEDRKPDRDGRTCRTGLYRLRELSRDLAEALLLKSEQQG</sequence>
<evidence type="ECO:0008006" key="4">
    <source>
        <dbReference type="Google" id="ProtNLM"/>
    </source>
</evidence>
<dbReference type="RefSeq" id="WP_153501263.1">
    <property type="nucleotide sequence ID" value="NZ_WIRE01000001.1"/>
</dbReference>
<evidence type="ECO:0000256" key="1">
    <source>
        <dbReference type="SAM" id="MobiDB-lite"/>
    </source>
</evidence>
<feature type="region of interest" description="Disordered" evidence="1">
    <location>
        <begin position="1"/>
        <end position="26"/>
    </location>
</feature>
<name>A0A6N7LXL8_9GAMM</name>
<dbReference type="EMBL" id="WIRE01000001">
    <property type="protein sequence ID" value="MQX53924.1"/>
    <property type="molecule type" value="Genomic_DNA"/>
</dbReference>